<feature type="transmembrane region" description="Helical" evidence="1">
    <location>
        <begin position="92"/>
        <end position="115"/>
    </location>
</feature>
<gene>
    <name evidence="2" type="ORF">HKI87_02g18510</name>
</gene>
<evidence type="ECO:0000313" key="2">
    <source>
        <dbReference type="EMBL" id="WZN60322.1"/>
    </source>
</evidence>
<evidence type="ECO:0000256" key="1">
    <source>
        <dbReference type="SAM" id="Phobius"/>
    </source>
</evidence>
<protein>
    <submittedName>
        <fullName evidence="2">Uncharacterized protein</fullName>
    </submittedName>
</protein>
<dbReference type="Proteomes" id="UP001472866">
    <property type="component" value="Chromosome 02"/>
</dbReference>
<feature type="transmembrane region" description="Helical" evidence="1">
    <location>
        <begin position="61"/>
        <end position="80"/>
    </location>
</feature>
<organism evidence="2 3">
    <name type="scientific">Chloropicon roscoffensis</name>
    <dbReference type="NCBI Taxonomy" id="1461544"/>
    <lineage>
        <taxon>Eukaryota</taxon>
        <taxon>Viridiplantae</taxon>
        <taxon>Chlorophyta</taxon>
        <taxon>Chloropicophyceae</taxon>
        <taxon>Chloropicales</taxon>
        <taxon>Chloropicaceae</taxon>
        <taxon>Chloropicon</taxon>
    </lineage>
</organism>
<reference evidence="2 3" key="1">
    <citation type="submission" date="2024-03" db="EMBL/GenBank/DDBJ databases">
        <title>Complete genome sequence of the green alga Chloropicon roscoffensis RCC1871.</title>
        <authorList>
            <person name="Lemieux C."/>
            <person name="Pombert J.-F."/>
            <person name="Otis C."/>
            <person name="Turmel M."/>
        </authorList>
    </citation>
    <scope>NUCLEOTIDE SEQUENCE [LARGE SCALE GENOMIC DNA]</scope>
    <source>
        <strain evidence="2 3">RCC1871</strain>
    </source>
</reference>
<feature type="transmembrane region" description="Helical" evidence="1">
    <location>
        <begin position="360"/>
        <end position="382"/>
    </location>
</feature>
<feature type="transmembrane region" description="Helical" evidence="1">
    <location>
        <begin position="448"/>
        <end position="469"/>
    </location>
</feature>
<keyword evidence="1" id="KW-0812">Transmembrane</keyword>
<dbReference type="AlphaFoldDB" id="A0AAX4P231"/>
<sequence>MAERAGVRSDRCGFGHLVRGRVLWSWLAGFLSVVVSGMTYCFPLFAEYFQTLGVKEAELNIIGNLQLTAAGLVVLPTALFHRHLSRRRSLRAADLWTSLITGLMMVVGIGVIVIVCKTPMRGTGLVVFISIGLILNGAAVAVLAHTIWVMGWNLKEKPTLKRFAIASLSLGYGFGGFLFTILISAWPELTPKVDGWAWLLVQTILSAAVMILRILFMYRNDVDAEAPPRGSTSQVSGVTPSIWHELKRRLDAFWWSEGWHSALCSLMFMSVGIAIGLGITVNTVTASLLTTANYGVVGYPTSRDIFEAALTFLGSQVLGRVITLSLQGLGDCSHVVFIGGNAMQLAAFAMLWARGGEPTFFLISSAICGIALGISWTVWPLIVTLHFPGGVDAVQINFGLIFVSIAIFCPVLSACTDHILLATAPTIAGCEIVDGVNFRGPSCYDTVFMVYTMFALLALVTSSAAAILVHRKMKTGKDKGPELQRQHTVE</sequence>
<feature type="transmembrane region" description="Helical" evidence="1">
    <location>
        <begin position="334"/>
        <end position="353"/>
    </location>
</feature>
<keyword evidence="1" id="KW-0472">Membrane</keyword>
<dbReference type="EMBL" id="CP151502">
    <property type="protein sequence ID" value="WZN60322.1"/>
    <property type="molecule type" value="Genomic_DNA"/>
</dbReference>
<feature type="transmembrane region" description="Helical" evidence="1">
    <location>
        <begin position="21"/>
        <end position="46"/>
    </location>
</feature>
<name>A0AAX4P231_9CHLO</name>
<keyword evidence="3" id="KW-1185">Reference proteome</keyword>
<feature type="transmembrane region" description="Helical" evidence="1">
    <location>
        <begin position="127"/>
        <end position="151"/>
    </location>
</feature>
<feature type="transmembrane region" description="Helical" evidence="1">
    <location>
        <begin position="394"/>
        <end position="412"/>
    </location>
</feature>
<dbReference type="InterPro" id="IPR036259">
    <property type="entry name" value="MFS_trans_sf"/>
</dbReference>
<evidence type="ECO:0000313" key="3">
    <source>
        <dbReference type="Proteomes" id="UP001472866"/>
    </source>
</evidence>
<keyword evidence="1" id="KW-1133">Transmembrane helix</keyword>
<feature type="transmembrane region" description="Helical" evidence="1">
    <location>
        <begin position="163"/>
        <end position="183"/>
    </location>
</feature>
<proteinExistence type="predicted"/>
<accession>A0AAX4P231</accession>
<dbReference type="SUPFAM" id="SSF103473">
    <property type="entry name" value="MFS general substrate transporter"/>
    <property type="match status" value="1"/>
</dbReference>
<feature type="transmembrane region" description="Helical" evidence="1">
    <location>
        <begin position="258"/>
        <end position="279"/>
    </location>
</feature>
<dbReference type="Gene3D" id="1.20.1250.20">
    <property type="entry name" value="MFS general substrate transporter like domains"/>
    <property type="match status" value="1"/>
</dbReference>
<feature type="transmembrane region" description="Helical" evidence="1">
    <location>
        <begin position="195"/>
        <end position="216"/>
    </location>
</feature>